<proteinExistence type="predicted"/>
<dbReference type="PANTHER" id="PTHR30543">
    <property type="entry name" value="CHROMATE REDUCTASE"/>
    <property type="match status" value="1"/>
</dbReference>
<dbReference type="OrthoDB" id="9812295at2"/>
<dbReference type="InterPro" id="IPR005025">
    <property type="entry name" value="FMN_Rdtase-like_dom"/>
</dbReference>
<protein>
    <submittedName>
        <fullName evidence="2">NAD(P)H-dependent oxidoreductase</fullName>
    </submittedName>
</protein>
<reference evidence="2 3" key="1">
    <citation type="journal article" date="2019" name="Microb. Cell Fact.">
        <title>Exploring novel herbicidin analogues by transcriptional regulator overexpression and MS/MS molecular networking.</title>
        <authorList>
            <person name="Shi Y."/>
            <person name="Gu R."/>
            <person name="Li Y."/>
            <person name="Wang X."/>
            <person name="Ren W."/>
            <person name="Li X."/>
            <person name="Wang L."/>
            <person name="Xie Y."/>
            <person name="Hong B."/>
        </authorList>
    </citation>
    <scope>NUCLEOTIDE SEQUENCE [LARGE SCALE GENOMIC DNA]</scope>
    <source>
        <strain evidence="2 3">US-43</strain>
    </source>
</reference>
<keyword evidence="3" id="KW-1185">Reference proteome</keyword>
<dbReference type="InterPro" id="IPR029039">
    <property type="entry name" value="Flavoprotein-like_sf"/>
</dbReference>
<dbReference type="RefSeq" id="WP_152265807.1">
    <property type="nucleotide sequence ID" value="NZ_VOKX01000117.1"/>
</dbReference>
<accession>A0A5N5VZ46</accession>
<dbReference type="EMBL" id="VOKX01000117">
    <property type="protein sequence ID" value="KAB7834116.1"/>
    <property type="molecule type" value="Genomic_DNA"/>
</dbReference>
<evidence type="ECO:0000313" key="2">
    <source>
        <dbReference type="EMBL" id="KAB7834116.1"/>
    </source>
</evidence>
<dbReference type="GO" id="GO:0010181">
    <property type="term" value="F:FMN binding"/>
    <property type="evidence" value="ECO:0007669"/>
    <property type="project" value="TreeGrafter"/>
</dbReference>
<sequence length="197" mass="21487">MSHAPYRLAVIVASTRDGRFGPTVADWLGTHLAERDDIDADVVDLAELPLPARLSPQPDADDAALLGAVSPRLQRADAFVIITPEYNHSYPASLKTLIDWHATPWRAKPVAFVSYGGLSGGLRAVEHLRPVLAELHAVTIRETVSFHSPWGAFDASGRHLDEEAGNRAAGAAKVLLDQLTWWAVSLREAREARPYTV</sequence>
<name>A0A5N5VZ46_STRMB</name>
<dbReference type="Proteomes" id="UP000327000">
    <property type="component" value="Unassembled WGS sequence"/>
</dbReference>
<dbReference type="SUPFAM" id="SSF52218">
    <property type="entry name" value="Flavoproteins"/>
    <property type="match status" value="1"/>
</dbReference>
<dbReference type="GO" id="GO:0016491">
    <property type="term" value="F:oxidoreductase activity"/>
    <property type="evidence" value="ECO:0007669"/>
    <property type="project" value="InterPro"/>
</dbReference>
<gene>
    <name evidence="2" type="ORF">FRZ00_31170</name>
</gene>
<comment type="caution">
    <text evidence="2">The sequence shown here is derived from an EMBL/GenBank/DDBJ whole genome shotgun (WGS) entry which is preliminary data.</text>
</comment>
<evidence type="ECO:0000313" key="3">
    <source>
        <dbReference type="Proteomes" id="UP000327000"/>
    </source>
</evidence>
<dbReference type="PANTHER" id="PTHR30543:SF21">
    <property type="entry name" value="NAD(P)H-DEPENDENT FMN REDUCTASE LOT6"/>
    <property type="match status" value="1"/>
</dbReference>
<dbReference type="Pfam" id="PF03358">
    <property type="entry name" value="FMN_red"/>
    <property type="match status" value="1"/>
</dbReference>
<organism evidence="2 3">
    <name type="scientific">Streptomyces mobaraensis</name>
    <name type="common">Streptoverticillium mobaraense</name>
    <dbReference type="NCBI Taxonomy" id="35621"/>
    <lineage>
        <taxon>Bacteria</taxon>
        <taxon>Bacillati</taxon>
        <taxon>Actinomycetota</taxon>
        <taxon>Actinomycetes</taxon>
        <taxon>Kitasatosporales</taxon>
        <taxon>Streptomycetaceae</taxon>
        <taxon>Streptomyces</taxon>
    </lineage>
</organism>
<dbReference type="Gene3D" id="3.40.50.360">
    <property type="match status" value="1"/>
</dbReference>
<dbReference type="AlphaFoldDB" id="A0A5N5VZ46"/>
<dbReference type="InterPro" id="IPR050712">
    <property type="entry name" value="NAD(P)H-dep_reductase"/>
</dbReference>
<evidence type="ECO:0000259" key="1">
    <source>
        <dbReference type="Pfam" id="PF03358"/>
    </source>
</evidence>
<dbReference type="GO" id="GO:0005829">
    <property type="term" value="C:cytosol"/>
    <property type="evidence" value="ECO:0007669"/>
    <property type="project" value="TreeGrafter"/>
</dbReference>
<feature type="domain" description="NADPH-dependent FMN reductase-like" evidence="1">
    <location>
        <begin position="7"/>
        <end position="148"/>
    </location>
</feature>